<name>A0A9N9I5X5_FUNMO</name>
<protein>
    <submittedName>
        <fullName evidence="1">8164_t:CDS:1</fullName>
    </submittedName>
</protein>
<organism evidence="1 2">
    <name type="scientific">Funneliformis mosseae</name>
    <name type="common">Endomycorrhizal fungus</name>
    <name type="synonym">Glomus mosseae</name>
    <dbReference type="NCBI Taxonomy" id="27381"/>
    <lineage>
        <taxon>Eukaryota</taxon>
        <taxon>Fungi</taxon>
        <taxon>Fungi incertae sedis</taxon>
        <taxon>Mucoromycota</taxon>
        <taxon>Glomeromycotina</taxon>
        <taxon>Glomeromycetes</taxon>
        <taxon>Glomerales</taxon>
        <taxon>Glomeraceae</taxon>
        <taxon>Funneliformis</taxon>
    </lineage>
</organism>
<reference evidence="1" key="1">
    <citation type="submission" date="2021-06" db="EMBL/GenBank/DDBJ databases">
        <authorList>
            <person name="Kallberg Y."/>
            <person name="Tangrot J."/>
            <person name="Rosling A."/>
        </authorList>
    </citation>
    <scope>NUCLEOTIDE SEQUENCE</scope>
    <source>
        <strain evidence="1">87-6 pot B 2015</strain>
    </source>
</reference>
<evidence type="ECO:0000313" key="1">
    <source>
        <dbReference type="EMBL" id="CAG8721905.1"/>
    </source>
</evidence>
<keyword evidence="2" id="KW-1185">Reference proteome</keyword>
<comment type="caution">
    <text evidence="1">The sequence shown here is derived from an EMBL/GenBank/DDBJ whole genome shotgun (WGS) entry which is preliminary data.</text>
</comment>
<proteinExistence type="predicted"/>
<gene>
    <name evidence="1" type="ORF">FMOSSE_LOCUS15043</name>
</gene>
<dbReference type="AlphaFoldDB" id="A0A9N9I5X5"/>
<dbReference type="EMBL" id="CAJVPP010013777">
    <property type="protein sequence ID" value="CAG8721905.1"/>
    <property type="molecule type" value="Genomic_DNA"/>
</dbReference>
<evidence type="ECO:0000313" key="2">
    <source>
        <dbReference type="Proteomes" id="UP000789375"/>
    </source>
</evidence>
<dbReference type="Proteomes" id="UP000789375">
    <property type="component" value="Unassembled WGS sequence"/>
</dbReference>
<accession>A0A9N9I5X5</accession>
<sequence length="60" mass="7242">MRRLQPFRKYLRFLAIPLMKLLHNWKVIPPATNVTPVWNHITDKFLEALLGLEYNRIAWP</sequence>